<name>A0ABU1FM90_9MICO</name>
<dbReference type="Proteomes" id="UP001260072">
    <property type="component" value="Unassembled WGS sequence"/>
</dbReference>
<dbReference type="PANTHER" id="PTHR47354">
    <property type="entry name" value="NADH OXIDOREDUCTASE HCR"/>
    <property type="match status" value="1"/>
</dbReference>
<keyword evidence="2" id="KW-0479">Metal-binding</keyword>
<dbReference type="SUPFAM" id="SSF52343">
    <property type="entry name" value="Ferredoxin reductase-like, C-terminal NADP-linked domain"/>
    <property type="match status" value="1"/>
</dbReference>
<accession>A0ABU1FM90</accession>
<dbReference type="PANTHER" id="PTHR47354:SF5">
    <property type="entry name" value="PROTEIN RFBI"/>
    <property type="match status" value="1"/>
</dbReference>
<reference evidence="6" key="1">
    <citation type="submission" date="2023-07" db="EMBL/GenBank/DDBJ databases">
        <title>Description of three actinobacteria isolated from air of manufacturing shop in a pharmaceutical factory.</title>
        <authorList>
            <person name="Zhang D.-F."/>
        </authorList>
    </citation>
    <scope>NUCLEOTIDE SEQUENCE [LARGE SCALE GENOMIC DNA]</scope>
    <source>
        <strain evidence="6">CCTCC AB 2011122</strain>
    </source>
</reference>
<dbReference type="Pfam" id="PF00175">
    <property type="entry name" value="NAD_binding_1"/>
    <property type="match status" value="1"/>
</dbReference>
<evidence type="ECO:0000256" key="1">
    <source>
        <dbReference type="ARBA" id="ARBA00001974"/>
    </source>
</evidence>
<feature type="domain" description="FAD-binding FR-type" evidence="4">
    <location>
        <begin position="4"/>
        <end position="105"/>
    </location>
</feature>
<keyword evidence="3" id="KW-0411">Iron-sulfur</keyword>
<dbReference type="PRINTS" id="PR00406">
    <property type="entry name" value="CYTB5RDTASE"/>
</dbReference>
<dbReference type="SUPFAM" id="SSF63380">
    <property type="entry name" value="Riboflavin synthase domain-like"/>
    <property type="match status" value="1"/>
</dbReference>
<evidence type="ECO:0000256" key="3">
    <source>
        <dbReference type="ARBA" id="ARBA00023014"/>
    </source>
</evidence>
<comment type="caution">
    <text evidence="5">The sequence shown here is derived from an EMBL/GenBank/DDBJ whole genome shotgun (WGS) entry which is preliminary data.</text>
</comment>
<evidence type="ECO:0000259" key="4">
    <source>
        <dbReference type="PROSITE" id="PS51384"/>
    </source>
</evidence>
<dbReference type="InterPro" id="IPR008333">
    <property type="entry name" value="Cbr1-like_FAD-bd_dom"/>
</dbReference>
<dbReference type="Gene3D" id="2.40.30.10">
    <property type="entry name" value="Translation factors"/>
    <property type="match status" value="1"/>
</dbReference>
<gene>
    <name evidence="5" type="ORF">RH861_12495</name>
</gene>
<dbReference type="InterPro" id="IPR050415">
    <property type="entry name" value="MRET"/>
</dbReference>
<dbReference type="InterPro" id="IPR017938">
    <property type="entry name" value="Riboflavin_synthase-like_b-brl"/>
</dbReference>
<evidence type="ECO:0000313" key="5">
    <source>
        <dbReference type="EMBL" id="MDR5692882.1"/>
    </source>
</evidence>
<sequence length="246" mass="26489">MPRPGWHVATVAATRRETPNATRIELDVDGWPGNEAGQHLDVRLTAPDGYTATRSYSIASSGEGSRVVLAVDKLPDGEVSPYLVDELRAGDRLEVHGPLGAFFIWRPAAVTDDARPVQLIAGGSGVVPLFAMAHAHAAAADPTPFRLLYSVRTPDDVYFASEWAALAAASAPLRLDLVYTRRTPDGWSAPPGRITRDALEAAAVPAAERPRVFVCGSTGFVERVADWLVELGHEPRDIRTERYGGT</sequence>
<dbReference type="Gene3D" id="3.40.50.80">
    <property type="entry name" value="Nucleotide-binding domain of ferredoxin-NADP reductase (FNR) module"/>
    <property type="match status" value="1"/>
</dbReference>
<dbReference type="EMBL" id="JAVKGS010000003">
    <property type="protein sequence ID" value="MDR5692882.1"/>
    <property type="molecule type" value="Genomic_DNA"/>
</dbReference>
<dbReference type="InterPro" id="IPR039261">
    <property type="entry name" value="FNR_nucleotide-bd"/>
</dbReference>
<dbReference type="PROSITE" id="PS51384">
    <property type="entry name" value="FAD_FR"/>
    <property type="match status" value="1"/>
</dbReference>
<keyword evidence="2" id="KW-0408">Iron</keyword>
<evidence type="ECO:0000256" key="2">
    <source>
        <dbReference type="ARBA" id="ARBA00022714"/>
    </source>
</evidence>
<proteinExistence type="predicted"/>
<dbReference type="InterPro" id="IPR001433">
    <property type="entry name" value="OxRdtase_FAD/NAD-bd"/>
</dbReference>
<keyword evidence="6" id="KW-1185">Reference proteome</keyword>
<comment type="cofactor">
    <cofactor evidence="1">
        <name>FAD</name>
        <dbReference type="ChEBI" id="CHEBI:57692"/>
    </cofactor>
</comment>
<evidence type="ECO:0000313" key="6">
    <source>
        <dbReference type="Proteomes" id="UP001260072"/>
    </source>
</evidence>
<dbReference type="InterPro" id="IPR017927">
    <property type="entry name" value="FAD-bd_FR_type"/>
</dbReference>
<organism evidence="5 6">
    <name type="scientific">Agromyces indicus</name>
    <dbReference type="NCBI Taxonomy" id="758919"/>
    <lineage>
        <taxon>Bacteria</taxon>
        <taxon>Bacillati</taxon>
        <taxon>Actinomycetota</taxon>
        <taxon>Actinomycetes</taxon>
        <taxon>Micrococcales</taxon>
        <taxon>Microbacteriaceae</taxon>
        <taxon>Agromyces</taxon>
    </lineage>
</organism>
<keyword evidence="2" id="KW-0001">2Fe-2S</keyword>
<dbReference type="RefSeq" id="WP_067949091.1">
    <property type="nucleotide sequence ID" value="NZ_BAABBS010000001.1"/>
</dbReference>
<dbReference type="Pfam" id="PF00970">
    <property type="entry name" value="FAD_binding_6"/>
    <property type="match status" value="1"/>
</dbReference>
<protein>
    <submittedName>
        <fullName evidence="5">FAD-binding oxidoreductase</fullName>
    </submittedName>
</protein>